<sequence>MMYHHEELMHEWITCVYTFTCVFTSAHTIYVFVFCFFSFDISTFSTDCLLPYHDRRHSRHGPTLPRLQILVHYIYAVLPQSICFPLIPPPPSPTSVRVRHLISATSSTRVHLLLGTTTVVFRAGDMDFRR</sequence>
<evidence type="ECO:0000313" key="2">
    <source>
        <dbReference type="EMBL" id="CAH1433495.1"/>
    </source>
</evidence>
<name>A0AAU9N2X7_9ASTR</name>
<organism evidence="2 3">
    <name type="scientific">Lactuca virosa</name>
    <dbReference type="NCBI Taxonomy" id="75947"/>
    <lineage>
        <taxon>Eukaryota</taxon>
        <taxon>Viridiplantae</taxon>
        <taxon>Streptophyta</taxon>
        <taxon>Embryophyta</taxon>
        <taxon>Tracheophyta</taxon>
        <taxon>Spermatophyta</taxon>
        <taxon>Magnoliopsida</taxon>
        <taxon>eudicotyledons</taxon>
        <taxon>Gunneridae</taxon>
        <taxon>Pentapetalae</taxon>
        <taxon>asterids</taxon>
        <taxon>campanulids</taxon>
        <taxon>Asterales</taxon>
        <taxon>Asteraceae</taxon>
        <taxon>Cichorioideae</taxon>
        <taxon>Cichorieae</taxon>
        <taxon>Lactucinae</taxon>
        <taxon>Lactuca</taxon>
    </lineage>
</organism>
<dbReference type="EMBL" id="CAKMRJ010003334">
    <property type="protein sequence ID" value="CAH1433495.1"/>
    <property type="molecule type" value="Genomic_DNA"/>
</dbReference>
<dbReference type="Proteomes" id="UP001157418">
    <property type="component" value="Unassembled WGS sequence"/>
</dbReference>
<proteinExistence type="predicted"/>
<feature type="transmembrane region" description="Helical" evidence="1">
    <location>
        <begin position="12"/>
        <end position="39"/>
    </location>
</feature>
<keyword evidence="1" id="KW-0472">Membrane</keyword>
<evidence type="ECO:0000256" key="1">
    <source>
        <dbReference type="SAM" id="Phobius"/>
    </source>
</evidence>
<reference evidence="2 3" key="1">
    <citation type="submission" date="2022-01" db="EMBL/GenBank/DDBJ databases">
        <authorList>
            <person name="Xiong W."/>
            <person name="Schranz E."/>
        </authorList>
    </citation>
    <scope>NUCLEOTIDE SEQUENCE [LARGE SCALE GENOMIC DNA]</scope>
</reference>
<accession>A0AAU9N2X7</accession>
<gene>
    <name evidence="2" type="ORF">LVIROSA_LOCUS20081</name>
</gene>
<keyword evidence="1" id="KW-1133">Transmembrane helix</keyword>
<comment type="caution">
    <text evidence="2">The sequence shown here is derived from an EMBL/GenBank/DDBJ whole genome shotgun (WGS) entry which is preliminary data.</text>
</comment>
<keyword evidence="3" id="KW-1185">Reference proteome</keyword>
<protein>
    <submittedName>
        <fullName evidence="2">Uncharacterized protein</fullName>
    </submittedName>
</protein>
<keyword evidence="1" id="KW-0812">Transmembrane</keyword>
<dbReference type="AlphaFoldDB" id="A0AAU9N2X7"/>
<evidence type="ECO:0000313" key="3">
    <source>
        <dbReference type="Proteomes" id="UP001157418"/>
    </source>
</evidence>